<feature type="domain" description="DUSAM" evidence="1">
    <location>
        <begin position="5"/>
        <end position="119"/>
    </location>
</feature>
<proteinExistence type="predicted"/>
<gene>
    <name evidence="2" type="ORF">HNS30_19855</name>
</gene>
<comment type="caution">
    <text evidence="2">The sequence shown here is derived from an EMBL/GenBank/DDBJ whole genome shotgun (WGS) entry which is preliminary data.</text>
</comment>
<evidence type="ECO:0000313" key="2">
    <source>
        <dbReference type="EMBL" id="NOK11301.1"/>
    </source>
</evidence>
<dbReference type="EMBL" id="JABFJW010000152">
    <property type="protein sequence ID" value="NOK11301.1"/>
    <property type="molecule type" value="Genomic_DNA"/>
</dbReference>
<dbReference type="Pfam" id="PF09543">
    <property type="entry name" value="DUF2379"/>
    <property type="match status" value="1"/>
</dbReference>
<evidence type="ECO:0000259" key="1">
    <source>
        <dbReference type="Pfam" id="PF09543"/>
    </source>
</evidence>
<protein>
    <submittedName>
        <fullName evidence="2">DUF2379 family protein</fullName>
    </submittedName>
</protein>
<accession>A0A7Y4JU91</accession>
<dbReference type="Proteomes" id="UP000528460">
    <property type="component" value="Unassembled WGS sequence"/>
</dbReference>
<dbReference type="AlphaFoldDB" id="A0A7Y4JU91"/>
<organism evidence="2 3">
    <name type="scientific">Corallococcus exercitus</name>
    <dbReference type="NCBI Taxonomy" id="2316736"/>
    <lineage>
        <taxon>Bacteria</taxon>
        <taxon>Pseudomonadati</taxon>
        <taxon>Myxococcota</taxon>
        <taxon>Myxococcia</taxon>
        <taxon>Myxococcales</taxon>
        <taxon>Cystobacterineae</taxon>
        <taxon>Myxococcaceae</taxon>
        <taxon>Corallococcus</taxon>
    </lineage>
</organism>
<dbReference type="NCBIfam" id="TIGR02267">
    <property type="entry name" value="DUSAM domain"/>
    <property type="match status" value="1"/>
</dbReference>
<reference evidence="2 3" key="1">
    <citation type="submission" date="2020-05" db="EMBL/GenBank/DDBJ databases">
        <authorList>
            <person name="Whitworth D."/>
        </authorList>
    </citation>
    <scope>NUCLEOTIDE SEQUENCE [LARGE SCALE GENOMIC DNA]</scope>
    <source>
        <strain evidence="2 3">CA046A</strain>
    </source>
</reference>
<sequence>MTSDDWRKAIDLGLALANCAELPQDDPELPALLRRVAPQMGMSHADADAALASAPATAALVSEIHRRMREGSFRLGRAFGASDSLKENGDRAGALKVLEDAMAAEVVPLYRAQLQAYLDNGCSMVREVCRAGCGVVHGGLGRSGEAPGILGESLV</sequence>
<evidence type="ECO:0000313" key="3">
    <source>
        <dbReference type="Proteomes" id="UP000528460"/>
    </source>
</evidence>
<name>A0A7Y4JU91_9BACT</name>
<dbReference type="InterPro" id="IPR011753">
    <property type="entry name" value="DUSAM_dom"/>
</dbReference>